<reference evidence="5 6" key="1">
    <citation type="submission" date="2018-04" db="EMBL/GenBank/DDBJ databases">
        <authorList>
            <person name="Zhang X."/>
            <person name="Yuan J."/>
            <person name="Li F."/>
            <person name="Xiang J."/>
        </authorList>
    </citation>
    <scope>NUCLEOTIDE SEQUENCE [LARGE SCALE GENOMIC DNA]</scope>
    <source>
        <tissue evidence="5">Muscle</tissue>
    </source>
</reference>
<keyword evidence="3" id="KW-1133">Transmembrane helix</keyword>
<reference evidence="5 6" key="2">
    <citation type="submission" date="2019-01" db="EMBL/GenBank/DDBJ databases">
        <title>The decoding of complex shrimp genome reveals the adaptation for benthos swimmer, frequently molting mechanism and breeding impact on genome.</title>
        <authorList>
            <person name="Sun Y."/>
            <person name="Gao Y."/>
            <person name="Yu Y."/>
        </authorList>
    </citation>
    <scope>NUCLEOTIDE SEQUENCE [LARGE SCALE GENOMIC DNA]</scope>
    <source>
        <tissue evidence="5">Muscle</tissue>
    </source>
</reference>
<feature type="compositionally biased region" description="Pro residues" evidence="4">
    <location>
        <begin position="121"/>
        <end position="137"/>
    </location>
</feature>
<dbReference type="Pfam" id="PF01531">
    <property type="entry name" value="Glyco_transf_11"/>
    <property type="match status" value="1"/>
</dbReference>
<accession>A0A423U0V6</accession>
<dbReference type="Proteomes" id="UP000283509">
    <property type="component" value="Unassembled WGS sequence"/>
</dbReference>
<evidence type="ECO:0000256" key="3">
    <source>
        <dbReference type="RuleBase" id="RU363129"/>
    </source>
</evidence>
<keyword evidence="1 3" id="KW-0328">Glycosyltransferase</keyword>
<feature type="transmembrane region" description="Helical" evidence="3">
    <location>
        <begin position="12"/>
        <end position="33"/>
    </location>
</feature>
<dbReference type="InterPro" id="IPR002516">
    <property type="entry name" value="Glyco_trans_11"/>
</dbReference>
<dbReference type="PANTHER" id="PTHR11927:SF9">
    <property type="entry name" value="L-FUCOSYLTRANSFERASE"/>
    <property type="match status" value="1"/>
</dbReference>
<feature type="compositionally biased region" description="Basic and acidic residues" evidence="4">
    <location>
        <begin position="138"/>
        <end position="166"/>
    </location>
</feature>
<evidence type="ECO:0000256" key="4">
    <source>
        <dbReference type="SAM" id="MobiDB-lite"/>
    </source>
</evidence>
<proteinExistence type="inferred from homology"/>
<dbReference type="GO" id="GO:0005975">
    <property type="term" value="P:carbohydrate metabolic process"/>
    <property type="evidence" value="ECO:0007669"/>
    <property type="project" value="InterPro"/>
</dbReference>
<dbReference type="OrthoDB" id="6370393at2759"/>
<dbReference type="EMBL" id="QCYY01000839">
    <property type="protein sequence ID" value="ROT82341.1"/>
    <property type="molecule type" value="Genomic_DNA"/>
</dbReference>
<keyword evidence="3" id="KW-0472">Membrane</keyword>
<keyword evidence="6" id="KW-1185">Reference proteome</keyword>
<evidence type="ECO:0000313" key="5">
    <source>
        <dbReference type="EMBL" id="ROT82341.1"/>
    </source>
</evidence>
<feature type="compositionally biased region" description="Basic and acidic residues" evidence="4">
    <location>
        <begin position="48"/>
        <end position="63"/>
    </location>
</feature>
<dbReference type="UniPathway" id="UPA00378"/>
<comment type="similarity">
    <text evidence="3">Belongs to the glycosyltransferase 11 family.</text>
</comment>
<feature type="region of interest" description="Disordered" evidence="4">
    <location>
        <begin position="39"/>
        <end position="188"/>
    </location>
</feature>
<dbReference type="EC" id="2.4.1.-" evidence="3"/>
<name>A0A423U0V6_PENVA</name>
<comment type="caution">
    <text evidence="5">The sequence shown here is derived from an EMBL/GenBank/DDBJ whole genome shotgun (WGS) entry which is preliminary data.</text>
</comment>
<dbReference type="GO" id="GO:0008107">
    <property type="term" value="F:galactoside 2-alpha-L-fucosyltransferase activity"/>
    <property type="evidence" value="ECO:0007669"/>
    <property type="project" value="InterPro"/>
</dbReference>
<organism evidence="5 6">
    <name type="scientific">Penaeus vannamei</name>
    <name type="common">Whiteleg shrimp</name>
    <name type="synonym">Litopenaeus vannamei</name>
    <dbReference type="NCBI Taxonomy" id="6689"/>
    <lineage>
        <taxon>Eukaryota</taxon>
        <taxon>Metazoa</taxon>
        <taxon>Ecdysozoa</taxon>
        <taxon>Arthropoda</taxon>
        <taxon>Crustacea</taxon>
        <taxon>Multicrustacea</taxon>
        <taxon>Malacostraca</taxon>
        <taxon>Eumalacostraca</taxon>
        <taxon>Eucarida</taxon>
        <taxon>Decapoda</taxon>
        <taxon>Dendrobranchiata</taxon>
        <taxon>Penaeoidea</taxon>
        <taxon>Penaeidae</taxon>
        <taxon>Penaeus</taxon>
    </lineage>
</organism>
<dbReference type="PANTHER" id="PTHR11927">
    <property type="entry name" value="GALACTOSIDE 2-L-FUCOSYLTRANSFERASE"/>
    <property type="match status" value="1"/>
</dbReference>
<comment type="subcellular location">
    <subcellularLocation>
        <location evidence="3">Golgi apparatus</location>
        <location evidence="3">Golgi stack membrane</location>
        <topology evidence="3">Single-pass type II membrane protein</topology>
    </subcellularLocation>
</comment>
<keyword evidence="3" id="KW-0735">Signal-anchor</keyword>
<protein>
    <recommendedName>
        <fullName evidence="3">L-Fucosyltransferase</fullName>
        <ecNumber evidence="3">2.4.1.-</ecNumber>
    </recommendedName>
</protein>
<keyword evidence="3" id="KW-0325">Glycoprotein</keyword>
<keyword evidence="3" id="KW-0333">Golgi apparatus</keyword>
<feature type="compositionally biased region" description="Polar residues" evidence="4">
    <location>
        <begin position="167"/>
        <end position="186"/>
    </location>
</feature>
<keyword evidence="3" id="KW-0812">Transmembrane</keyword>
<evidence type="ECO:0000256" key="2">
    <source>
        <dbReference type="ARBA" id="ARBA00022679"/>
    </source>
</evidence>
<keyword evidence="2 3" id="KW-0808">Transferase</keyword>
<dbReference type="GO" id="GO:0032580">
    <property type="term" value="C:Golgi cisterna membrane"/>
    <property type="evidence" value="ECO:0007669"/>
    <property type="project" value="UniProtKB-SubCell"/>
</dbReference>
<sequence>MVGNRCNLHRLFTTLLLISTLSLVFVVNFYGFVLEVRQDPNPQHSKAGAKDDSEKAVGKKSLSDAEEALMGAYGGKDEKPRQIQGQGEVKAQVQQPPEPQGKVLEPPAKTLEPSESQAQVPAPPEPPPPMPKNVPQPPERKPEPPKTPEKTLKPPEVVEKTSERKSNLTTLTTRQTSAQKSATSKPKSVAEWINKSANCLPLPKNFHIDPVPQEDCKEPHVVMHAGGQLGNKMCQYISLYLLRHIFGVRVSITPRMKEVLSWYFVNVSLPIQDPECFTKDTLRITYDDLYLLLQSRAASSKSSGVVRTRLMGRSYYIYHHPCPRDVIMAHRSLVRGVLAFREEVLAQARSNLQEALGRIQWPFPLDNTTVVSVHVRRRDYTAYILKHYNLTQLDEAYFRRAFQFFRDRWVLPGRAEGGEGGVC</sequence>
<evidence type="ECO:0000256" key="1">
    <source>
        <dbReference type="ARBA" id="ARBA00022676"/>
    </source>
</evidence>
<gene>
    <name evidence="5" type="ORF">C7M84_024490</name>
</gene>
<comment type="pathway">
    <text evidence="3">Protein modification; protein glycosylation.</text>
</comment>
<dbReference type="AlphaFoldDB" id="A0A423U0V6"/>
<evidence type="ECO:0000313" key="6">
    <source>
        <dbReference type="Proteomes" id="UP000283509"/>
    </source>
</evidence>